<evidence type="ECO:0000259" key="2">
    <source>
        <dbReference type="Pfam" id="PF13628"/>
    </source>
</evidence>
<dbReference type="InterPro" id="IPR025419">
    <property type="entry name" value="DUF4142"/>
</dbReference>
<organism evidence="3 4">
    <name type="scientific">Streptomyces paromomycinus</name>
    <name type="common">Streptomyces rimosus subsp. paromomycinus</name>
    <dbReference type="NCBI Taxonomy" id="92743"/>
    <lineage>
        <taxon>Bacteria</taxon>
        <taxon>Bacillati</taxon>
        <taxon>Actinomycetota</taxon>
        <taxon>Actinomycetes</taxon>
        <taxon>Kitasatosporales</taxon>
        <taxon>Streptomycetaceae</taxon>
        <taxon>Streptomyces</taxon>
    </lineage>
</organism>
<proteinExistence type="predicted"/>
<comment type="caution">
    <text evidence="3">The sequence shown here is derived from an EMBL/GenBank/DDBJ whole genome shotgun (WGS) entry which is preliminary data.</text>
</comment>
<dbReference type="RefSeq" id="WP_246177186.1">
    <property type="nucleotide sequence ID" value="NZ_BHZD01000001.1"/>
</dbReference>
<dbReference type="PANTHER" id="PTHR38593:SF1">
    <property type="entry name" value="BLR2558 PROTEIN"/>
    <property type="match status" value="1"/>
</dbReference>
<keyword evidence="1" id="KW-1133">Transmembrane helix</keyword>
<keyword evidence="1" id="KW-0812">Transmembrane</keyword>
<gene>
    <name evidence="3" type="ORF">GKJPGBOP_00791</name>
</gene>
<sequence>MVRSVGRRRSVTGGVRPRFSVGTGLVVAGLSLTAVAILLPVQLFASSGSAAGSSAPAAQDDGLGVWNTPSGPLTPLDREFVGKVRQAGLWELPAGRQALQRGKRQAVRHAGRHLTEGHTDLNRRAADAARALAVPLPGQPTPEQRGWIAQLDAAEGDTYERLFVNLARRAHGKVFSLVAQVRANTRNAVIRDLATRANSVVLDHITALEQTGLVDFGALDGGPVSGGSGTATVAPPPAK</sequence>
<feature type="domain" description="DUF4142" evidence="2">
    <location>
        <begin position="77"/>
        <end position="210"/>
    </location>
</feature>
<evidence type="ECO:0000256" key="1">
    <source>
        <dbReference type="SAM" id="Phobius"/>
    </source>
</evidence>
<dbReference type="Pfam" id="PF13628">
    <property type="entry name" value="DUF4142"/>
    <property type="match status" value="1"/>
</dbReference>
<dbReference type="EMBL" id="BHZD01000001">
    <property type="protein sequence ID" value="GCD41138.1"/>
    <property type="molecule type" value="Genomic_DNA"/>
</dbReference>
<keyword evidence="4" id="KW-1185">Reference proteome</keyword>
<accession>A0A401VVR1</accession>
<reference evidence="3 4" key="1">
    <citation type="submission" date="2018-11" db="EMBL/GenBank/DDBJ databases">
        <title>Whole genome sequence of Streptomyces paromomycinus NBRC 15454(T).</title>
        <authorList>
            <person name="Komaki H."/>
            <person name="Tamura T."/>
        </authorList>
    </citation>
    <scope>NUCLEOTIDE SEQUENCE [LARGE SCALE GENOMIC DNA]</scope>
    <source>
        <strain evidence="3 4">NBRC 15454</strain>
    </source>
</reference>
<feature type="transmembrane region" description="Helical" evidence="1">
    <location>
        <begin position="21"/>
        <end position="45"/>
    </location>
</feature>
<name>A0A401VVR1_STREY</name>
<evidence type="ECO:0000313" key="4">
    <source>
        <dbReference type="Proteomes" id="UP000286746"/>
    </source>
</evidence>
<dbReference type="AlphaFoldDB" id="A0A401VVR1"/>
<dbReference type="PANTHER" id="PTHR38593">
    <property type="entry name" value="BLR2558 PROTEIN"/>
    <property type="match status" value="1"/>
</dbReference>
<protein>
    <recommendedName>
        <fullName evidence="2">DUF4142 domain-containing protein</fullName>
    </recommendedName>
</protein>
<dbReference type="Proteomes" id="UP000286746">
    <property type="component" value="Unassembled WGS sequence"/>
</dbReference>
<keyword evidence="1" id="KW-0472">Membrane</keyword>
<evidence type="ECO:0000313" key="3">
    <source>
        <dbReference type="EMBL" id="GCD41138.1"/>
    </source>
</evidence>